<evidence type="ECO:0000313" key="1">
    <source>
        <dbReference type="EMBL" id="KAI8030021.1"/>
    </source>
</evidence>
<keyword evidence="2" id="KW-1185">Reference proteome</keyword>
<accession>A0ACC0J1C6</accession>
<name>A0ACC0J1C6_9ERIC</name>
<keyword evidence="1" id="KW-0687">Ribonucleoprotein</keyword>
<proteinExistence type="predicted"/>
<protein>
    <submittedName>
        <fullName evidence="1">Heterogeneous nuclear ribonucleoprotein Q</fullName>
    </submittedName>
</protein>
<comment type="caution">
    <text evidence="1">The sequence shown here is derived from an EMBL/GenBank/DDBJ whole genome shotgun (WGS) entry which is preliminary data.</text>
</comment>
<gene>
    <name evidence="1" type="ORF">LOK49_LG01G02874</name>
</gene>
<organism evidence="1 2">
    <name type="scientific">Camellia lanceoleosa</name>
    <dbReference type="NCBI Taxonomy" id="1840588"/>
    <lineage>
        <taxon>Eukaryota</taxon>
        <taxon>Viridiplantae</taxon>
        <taxon>Streptophyta</taxon>
        <taxon>Embryophyta</taxon>
        <taxon>Tracheophyta</taxon>
        <taxon>Spermatophyta</taxon>
        <taxon>Magnoliopsida</taxon>
        <taxon>eudicotyledons</taxon>
        <taxon>Gunneridae</taxon>
        <taxon>Pentapetalae</taxon>
        <taxon>asterids</taxon>
        <taxon>Ericales</taxon>
        <taxon>Theaceae</taxon>
        <taxon>Camellia</taxon>
    </lineage>
</organism>
<evidence type="ECO:0000313" key="2">
    <source>
        <dbReference type="Proteomes" id="UP001060215"/>
    </source>
</evidence>
<reference evidence="1 2" key="1">
    <citation type="journal article" date="2022" name="Plant J.">
        <title>Chromosome-level genome of Camellia lanceoleosa provides a valuable resource for understanding genome evolution and self-incompatibility.</title>
        <authorList>
            <person name="Gong W."/>
            <person name="Xiao S."/>
            <person name="Wang L."/>
            <person name="Liao Z."/>
            <person name="Chang Y."/>
            <person name="Mo W."/>
            <person name="Hu G."/>
            <person name="Li W."/>
            <person name="Zhao G."/>
            <person name="Zhu H."/>
            <person name="Hu X."/>
            <person name="Ji K."/>
            <person name="Xiang X."/>
            <person name="Song Q."/>
            <person name="Yuan D."/>
            <person name="Jin S."/>
            <person name="Zhang L."/>
        </authorList>
    </citation>
    <scope>NUCLEOTIDE SEQUENCE [LARGE SCALE GENOMIC DNA]</scope>
    <source>
        <strain evidence="1">SQ_2022a</strain>
    </source>
</reference>
<dbReference type="EMBL" id="CM045758">
    <property type="protein sequence ID" value="KAI8030021.1"/>
    <property type="molecule type" value="Genomic_DNA"/>
</dbReference>
<dbReference type="Proteomes" id="UP001060215">
    <property type="component" value="Chromosome 1"/>
</dbReference>
<sequence>MKNTPAKSAALEEDSSSQTGLREEDSTGQIGCREEDATVQKIHRQNLRIRHPSPRQNRSRPKPPTPKLPPPLKRSLVEQEKASADAVETPKSEGTEKLKGKESSEKEQVGDAKDVDYEKKEESSVSNVEESAKKEEPAVENVEETKTEEDQSVMNVEEPTKEEEKAVDVEQPLVPNVGKSTTQEDPVAVDVAESLESREPGIARAEVEVKEKKEEMRIVEEDKMGPNNELVSMEEDTNKELKGQAEPGDAHQGEERMEECRDQEVLEEFGEEELAEENIEEHGEEEEALEEECMEFTAVAKERKIRKEVEIFVGGLDRDAVEEDVKKAFENIGEIHGKRCGTAPNEDNDTLFLGNICNTWTKEAIKQKLKDYGIEGVENITLVSDRLQKPDAVFDHSERTAKVAFAEPLREPVPEVTAQVKSVFVDGLPPQWDEDRVREQFKDYGEIVRIMLARNLPTAKRKDYGFVDFTTHEAAVACVEGINNTDFGDGNLQTKVKARLSNPLPKSQAIKGGMWRVKNWPWWCWKLFKIWGFGRGGHAFNRPNFQHGRGFYQRGRGHTWRMGFNREHDLDIQYPPFQRREMFGRGGWRDSFGGAHEASSGGSVSARPNLDRVRHDAPDRGRGRHIPPRRQPFPPEEGFNRPFVGRHFDDPYFYDDSAHGMKRHSYDNSVLDWITLILLFHFVRLAIKILMVLEAVSTRMIIMALIMAKAHIHLFTGVAAHMEVAITTRFERLRYLRWDGRGLVEDCGLLLERKAEISLYLPFLISFLFFSFSYKVFPLMSSSPPLFRSLFSLSNFQT</sequence>